<keyword evidence="1" id="KW-0732">Signal</keyword>
<feature type="signal peptide" evidence="1">
    <location>
        <begin position="1"/>
        <end position="17"/>
    </location>
</feature>
<keyword evidence="3" id="KW-1185">Reference proteome</keyword>
<feature type="chain" id="PRO_5046802443" evidence="1">
    <location>
        <begin position="18"/>
        <end position="97"/>
    </location>
</feature>
<name>A0ABZ0T900_HALED</name>
<accession>A0ABZ0T900</accession>
<evidence type="ECO:0000313" key="3">
    <source>
        <dbReference type="Proteomes" id="UP001322512"/>
    </source>
</evidence>
<dbReference type="GeneID" id="91009346"/>
<sequence length="97" mass="10987">MKKWAAVMALASMPVMAADHEVCSIESETAEVIMGLRQEGMPMRDLVDLSKEQGFYDATTQVMVKMAYDRPAAQSEEYKAKQKTEFGNAFYKHCIDR</sequence>
<gene>
    <name evidence="2" type="ORF">SR933_04050</name>
</gene>
<proteinExistence type="predicted"/>
<evidence type="ECO:0000313" key="2">
    <source>
        <dbReference type="EMBL" id="WPU48066.1"/>
    </source>
</evidence>
<reference evidence="2 3" key="1">
    <citation type="submission" date="2023-11" db="EMBL/GenBank/DDBJ databases">
        <title>MicrobeMod: A computational toolkit for identifying prokaryotic methylation and restriction-modification with nanopore sequencing.</title>
        <authorList>
            <person name="Crits-Christoph A."/>
            <person name="Kang S.C."/>
            <person name="Lee H."/>
            <person name="Ostrov N."/>
        </authorList>
    </citation>
    <scope>NUCLEOTIDE SEQUENCE [LARGE SCALE GENOMIC DNA]</scope>
    <source>
        <strain evidence="2 3">ATCC 33173</strain>
    </source>
</reference>
<dbReference type="EMBL" id="CP139472">
    <property type="protein sequence ID" value="WPU48066.1"/>
    <property type="molecule type" value="Genomic_DNA"/>
</dbReference>
<dbReference type="Proteomes" id="UP001322512">
    <property type="component" value="Chromosome"/>
</dbReference>
<organism evidence="2 3">
    <name type="scientific">Halomonas elongata (strain ATCC 33173 / DSM 2581 / NBRC 15536 / NCIMB 2198 / 1H9)</name>
    <dbReference type="NCBI Taxonomy" id="768066"/>
    <lineage>
        <taxon>Bacteria</taxon>
        <taxon>Pseudomonadati</taxon>
        <taxon>Pseudomonadota</taxon>
        <taxon>Gammaproteobacteria</taxon>
        <taxon>Oceanospirillales</taxon>
        <taxon>Halomonadaceae</taxon>
        <taxon>Halomonas</taxon>
    </lineage>
</organism>
<protein>
    <submittedName>
        <fullName evidence="2">Uncharacterized protein</fullName>
    </submittedName>
</protein>
<evidence type="ECO:0000256" key="1">
    <source>
        <dbReference type="SAM" id="SignalP"/>
    </source>
</evidence>
<dbReference type="RefSeq" id="WP_041601943.1">
    <property type="nucleotide sequence ID" value="NC_014532.2"/>
</dbReference>